<sequence length="245" mass="27551">MLVTRLEWILACVKKSRRSTNHMQGFSRGVEHAIARFSKTQRKAETEHRSLPKMAMFGGRGGKGGKFSVEDLYGISKKPKASSGTASSGAGAKQPLHKGKGPKGETDALASQILEAAQRLVERRRLELYLREFGISINECQSERHPMLYRWKHLKASSLQGETVICFQPLVGQSFQANERSVVLPSFLHHLDSFTEQGPQEHERLEYRVCSLSAGSEQMLKEQQQQQNHLAVKWLLQIPLLCAMP</sequence>
<evidence type="ECO:0000256" key="1">
    <source>
        <dbReference type="SAM" id="MobiDB-lite"/>
    </source>
</evidence>
<dbReference type="EMBL" id="SRMA01027052">
    <property type="protein sequence ID" value="TRY60425.1"/>
    <property type="molecule type" value="Genomic_DNA"/>
</dbReference>
<dbReference type="Proteomes" id="UP000316079">
    <property type="component" value="Unassembled WGS sequence"/>
</dbReference>
<evidence type="ECO:0000313" key="3">
    <source>
        <dbReference type="Proteomes" id="UP000316079"/>
    </source>
</evidence>
<keyword evidence="3" id="KW-1185">Reference proteome</keyword>
<dbReference type="STRING" id="623744.A0A553N4R3"/>
<comment type="caution">
    <text evidence="2">The sequence shown here is derived from an EMBL/GenBank/DDBJ whole genome shotgun (WGS) entry which is preliminary data.</text>
</comment>
<proteinExistence type="predicted"/>
<protein>
    <submittedName>
        <fullName evidence="2">Uncharacterized protein</fullName>
    </submittedName>
</protein>
<name>A0A553N4R3_9TELE</name>
<evidence type="ECO:0000313" key="2">
    <source>
        <dbReference type="EMBL" id="TRY60425.1"/>
    </source>
</evidence>
<dbReference type="AlphaFoldDB" id="A0A553N4R3"/>
<organism evidence="2 3">
    <name type="scientific">Danionella cerebrum</name>
    <dbReference type="NCBI Taxonomy" id="2873325"/>
    <lineage>
        <taxon>Eukaryota</taxon>
        <taxon>Metazoa</taxon>
        <taxon>Chordata</taxon>
        <taxon>Craniata</taxon>
        <taxon>Vertebrata</taxon>
        <taxon>Euteleostomi</taxon>
        <taxon>Actinopterygii</taxon>
        <taxon>Neopterygii</taxon>
        <taxon>Teleostei</taxon>
        <taxon>Ostariophysi</taxon>
        <taxon>Cypriniformes</taxon>
        <taxon>Danionidae</taxon>
        <taxon>Danioninae</taxon>
        <taxon>Danionella</taxon>
    </lineage>
</organism>
<gene>
    <name evidence="2" type="ORF">DNTS_007182</name>
</gene>
<reference evidence="2 3" key="1">
    <citation type="journal article" date="2019" name="Sci. Data">
        <title>Hybrid genome assembly and annotation of Danionella translucida.</title>
        <authorList>
            <person name="Kadobianskyi M."/>
            <person name="Schulze L."/>
            <person name="Schuelke M."/>
            <person name="Judkewitz B."/>
        </authorList>
    </citation>
    <scope>NUCLEOTIDE SEQUENCE [LARGE SCALE GENOMIC DNA]</scope>
    <source>
        <strain evidence="2 3">Bolton</strain>
    </source>
</reference>
<feature type="region of interest" description="Disordered" evidence="1">
    <location>
        <begin position="79"/>
        <end position="105"/>
    </location>
</feature>
<accession>A0A553N4R3</accession>
<feature type="compositionally biased region" description="Low complexity" evidence="1">
    <location>
        <begin position="81"/>
        <end position="93"/>
    </location>
</feature>